<dbReference type="EMBL" id="CP042187">
    <property type="protein sequence ID" value="QDS69642.1"/>
    <property type="molecule type" value="Genomic_DNA"/>
</dbReference>
<feature type="compositionally biased region" description="Polar residues" evidence="1">
    <location>
        <begin position="97"/>
        <end position="111"/>
    </location>
</feature>
<dbReference type="Proteomes" id="UP000316270">
    <property type="component" value="Chromosome 3"/>
</dbReference>
<protein>
    <recommendedName>
        <fullName evidence="2">DUF6590 domain-containing protein</fullName>
    </recommendedName>
</protein>
<feature type="region of interest" description="Disordered" evidence="1">
    <location>
        <begin position="202"/>
        <end position="222"/>
    </location>
</feature>
<organism evidence="3 4">
    <name type="scientific">Venturia effusa</name>
    <dbReference type="NCBI Taxonomy" id="50376"/>
    <lineage>
        <taxon>Eukaryota</taxon>
        <taxon>Fungi</taxon>
        <taxon>Dikarya</taxon>
        <taxon>Ascomycota</taxon>
        <taxon>Pezizomycotina</taxon>
        <taxon>Dothideomycetes</taxon>
        <taxon>Pleosporomycetidae</taxon>
        <taxon>Venturiales</taxon>
        <taxon>Venturiaceae</taxon>
        <taxon>Venturia</taxon>
    </lineage>
</organism>
<evidence type="ECO:0000313" key="4">
    <source>
        <dbReference type="Proteomes" id="UP000316270"/>
    </source>
</evidence>
<reference evidence="3 4" key="1">
    <citation type="submission" date="2019-07" db="EMBL/GenBank/DDBJ databases">
        <title>Finished genome of Venturia effusa.</title>
        <authorList>
            <person name="Young C.A."/>
            <person name="Cox M.P."/>
            <person name="Ganley A.R.D."/>
            <person name="David W.J."/>
        </authorList>
    </citation>
    <scope>NUCLEOTIDE SEQUENCE [LARGE SCALE GENOMIC DNA]</scope>
    <source>
        <strain evidence="4">albino</strain>
    </source>
</reference>
<evidence type="ECO:0000313" key="3">
    <source>
        <dbReference type="EMBL" id="QDS69642.1"/>
    </source>
</evidence>
<sequence length="310" mass="34405">MTSEWNWKWSDEHGRYYAERVDASGQTQRMWQGDESITATAATSAQSNYAYPPGSYHTGAQQYGENLGQMGYQQSAYQQSGHQQPSYQQASHQQPYVSTDSSQTGYSQAGYQHSAAQHGDHQGQSQSQTDVAPQAFSSPVTVRSGASEADSSPLQQHTQIDSINNPASSSYTENTVARTALDANFKRVSTKRIPQFFREGTVFSTPWPEPAGPGTSIEPQPRSPNATLHSIVYTTEQPPAPLAGEAFDKYAIKIDDVKDPSEHLHPTSRVNYSQTYTVQHNVRVKRIGTVSKQNMAWAKLYWKECNDVDD</sequence>
<evidence type="ECO:0000259" key="2">
    <source>
        <dbReference type="Pfam" id="PF20233"/>
    </source>
</evidence>
<accession>A0A517L1X7</accession>
<feature type="domain" description="DUF6590" evidence="2">
    <location>
        <begin position="226"/>
        <end position="297"/>
    </location>
</feature>
<evidence type="ECO:0000256" key="1">
    <source>
        <dbReference type="SAM" id="MobiDB-lite"/>
    </source>
</evidence>
<keyword evidence="4" id="KW-1185">Reference proteome</keyword>
<name>A0A517L1X7_9PEZI</name>
<gene>
    <name evidence="3" type="ORF">FKW77_009140</name>
</gene>
<dbReference type="AlphaFoldDB" id="A0A517L1X7"/>
<proteinExistence type="predicted"/>
<feature type="compositionally biased region" description="Low complexity" evidence="1">
    <location>
        <begin position="74"/>
        <end position="96"/>
    </location>
</feature>
<dbReference type="InterPro" id="IPR046497">
    <property type="entry name" value="DUF6590"/>
</dbReference>
<dbReference type="OrthoDB" id="3559580at2759"/>
<dbReference type="Pfam" id="PF20233">
    <property type="entry name" value="DUF6590"/>
    <property type="match status" value="1"/>
</dbReference>
<feature type="region of interest" description="Disordered" evidence="1">
    <location>
        <begin position="74"/>
        <end position="172"/>
    </location>
</feature>
<feature type="compositionally biased region" description="Polar residues" evidence="1">
    <location>
        <begin position="149"/>
        <end position="172"/>
    </location>
</feature>